<keyword evidence="1" id="KW-0812">Transmembrane</keyword>
<reference evidence="2" key="1">
    <citation type="submission" date="2016-11" db="EMBL/GenBank/DDBJ databases">
        <title>The genome of Nicotiana attenuata.</title>
        <authorList>
            <person name="Xu S."/>
            <person name="Brockmoeller T."/>
            <person name="Gaquerel E."/>
            <person name="Navarro A."/>
            <person name="Kuhl H."/>
            <person name="Gase K."/>
            <person name="Ling Z."/>
            <person name="Zhou W."/>
            <person name="Kreitzer C."/>
            <person name="Stanke M."/>
            <person name="Tang H."/>
            <person name="Lyons E."/>
            <person name="Pandey P."/>
            <person name="Pandey S.P."/>
            <person name="Timmermann B."/>
            <person name="Baldwin I.T."/>
        </authorList>
    </citation>
    <scope>NUCLEOTIDE SEQUENCE [LARGE SCALE GENOMIC DNA]</scope>
    <source>
        <strain evidence="2">UT</strain>
    </source>
</reference>
<dbReference type="Proteomes" id="UP000187609">
    <property type="component" value="Unassembled WGS sequence"/>
</dbReference>
<comment type="caution">
    <text evidence="2">The sequence shown here is derived from an EMBL/GenBank/DDBJ whole genome shotgun (WGS) entry which is preliminary data.</text>
</comment>
<dbReference type="EMBL" id="MJEQ01037192">
    <property type="protein sequence ID" value="OIS98066.1"/>
    <property type="molecule type" value="Genomic_DNA"/>
</dbReference>
<dbReference type="Gramene" id="OIS98066">
    <property type="protein sequence ID" value="OIS98066"/>
    <property type="gene ID" value="A4A49_06558"/>
</dbReference>
<keyword evidence="3" id="KW-1185">Reference proteome</keyword>
<gene>
    <name evidence="2" type="ORF">A4A49_06558</name>
</gene>
<proteinExistence type="predicted"/>
<dbReference type="InterPro" id="IPR036410">
    <property type="entry name" value="HSP_DnaJ_Cys-rich_dom_sf"/>
</dbReference>
<keyword evidence="1" id="KW-0472">Membrane</keyword>
<dbReference type="PANTHER" id="PTHR36389">
    <property type="entry name" value="OS05G0110100 PROTEIN"/>
    <property type="match status" value="1"/>
</dbReference>
<dbReference type="OrthoDB" id="2019927at2759"/>
<evidence type="ECO:0000313" key="3">
    <source>
        <dbReference type="Proteomes" id="UP000187609"/>
    </source>
</evidence>
<accession>A0A1J6IGM3</accession>
<organism evidence="2 3">
    <name type="scientific">Nicotiana attenuata</name>
    <name type="common">Coyote tobacco</name>
    <dbReference type="NCBI Taxonomy" id="49451"/>
    <lineage>
        <taxon>Eukaryota</taxon>
        <taxon>Viridiplantae</taxon>
        <taxon>Streptophyta</taxon>
        <taxon>Embryophyta</taxon>
        <taxon>Tracheophyta</taxon>
        <taxon>Spermatophyta</taxon>
        <taxon>Magnoliopsida</taxon>
        <taxon>eudicotyledons</taxon>
        <taxon>Gunneridae</taxon>
        <taxon>Pentapetalae</taxon>
        <taxon>asterids</taxon>
        <taxon>lamiids</taxon>
        <taxon>Solanales</taxon>
        <taxon>Solanaceae</taxon>
        <taxon>Nicotianoideae</taxon>
        <taxon>Nicotianeae</taxon>
        <taxon>Nicotiana</taxon>
    </lineage>
</organism>
<dbReference type="STRING" id="49451.A0A1J6IGM3"/>
<dbReference type="AlphaFoldDB" id="A0A1J6IGM3"/>
<evidence type="ECO:0000256" key="1">
    <source>
        <dbReference type="SAM" id="Phobius"/>
    </source>
</evidence>
<dbReference type="GO" id="GO:0009535">
    <property type="term" value="C:chloroplast thylakoid membrane"/>
    <property type="evidence" value="ECO:0007669"/>
    <property type="project" value="TreeGrafter"/>
</dbReference>
<dbReference type="KEGG" id="nau:109233359"/>
<keyword evidence="1" id="KW-1133">Transmembrane helix</keyword>
<dbReference type="PANTHER" id="PTHR36389:SF1">
    <property type="entry name" value="OS05G0110100 PROTEIN"/>
    <property type="match status" value="1"/>
</dbReference>
<feature type="transmembrane region" description="Helical" evidence="1">
    <location>
        <begin position="90"/>
        <end position="109"/>
    </location>
</feature>
<sequence length="159" mass="16962">MIYTTPYHIISHPRKQIKTYKTIFTMASSIANCMQIISANPAKRSIAIPSNFLGTKISPLNISTAHKNKKHRSLKVVAAVGDVSSEGTTYLIAGAAAVALLGTAFPILFSRKDTCPECDGAGFVRKGGATLRANAARKDQVQIVCANCNGLGKLNQVDK</sequence>
<name>A0A1J6IGM3_NICAT</name>
<evidence type="ECO:0000313" key="2">
    <source>
        <dbReference type="EMBL" id="OIS98066.1"/>
    </source>
</evidence>
<dbReference type="SUPFAM" id="SSF57938">
    <property type="entry name" value="DnaJ/Hsp40 cysteine-rich domain"/>
    <property type="match status" value="1"/>
</dbReference>
<protein>
    <submittedName>
        <fullName evidence="2">Uncharacterized protein</fullName>
    </submittedName>
</protein>